<dbReference type="SUPFAM" id="SSF53448">
    <property type="entry name" value="Nucleotide-diphospho-sugar transferases"/>
    <property type="match status" value="1"/>
</dbReference>
<dbReference type="InterPro" id="IPR029044">
    <property type="entry name" value="Nucleotide-diphossugar_trans"/>
</dbReference>
<dbReference type="Pfam" id="PF00535">
    <property type="entry name" value="Glycos_transf_2"/>
    <property type="match status" value="1"/>
</dbReference>
<dbReference type="PANTHER" id="PTHR43685">
    <property type="entry name" value="GLYCOSYLTRANSFERASE"/>
    <property type="match status" value="1"/>
</dbReference>
<dbReference type="GO" id="GO:0016740">
    <property type="term" value="F:transferase activity"/>
    <property type="evidence" value="ECO:0007669"/>
    <property type="project" value="UniProtKB-KW"/>
</dbReference>
<evidence type="ECO:0000259" key="2">
    <source>
        <dbReference type="Pfam" id="PF00535"/>
    </source>
</evidence>
<gene>
    <name evidence="4" type="ORF">EJB19_08805</name>
</gene>
<evidence type="ECO:0000256" key="1">
    <source>
        <dbReference type="ARBA" id="ARBA00022679"/>
    </source>
</evidence>
<dbReference type="CDD" id="cd00761">
    <property type="entry name" value="Glyco_tranf_GTA_type"/>
    <property type="match status" value="1"/>
</dbReference>
<keyword evidence="1" id="KW-0808">Transferase</keyword>
<feature type="domain" description="Glycosyltransferase 2-like" evidence="2">
    <location>
        <begin position="4"/>
        <end position="147"/>
    </location>
</feature>
<feature type="domain" description="Galactosyltransferase C-terminal" evidence="3">
    <location>
        <begin position="180"/>
        <end position="233"/>
    </location>
</feature>
<dbReference type="InterPro" id="IPR027791">
    <property type="entry name" value="Galactosyl_T_C"/>
</dbReference>
<dbReference type="Gene3D" id="3.90.550.10">
    <property type="entry name" value="Spore Coat Polysaccharide Biosynthesis Protein SpsA, Chain A"/>
    <property type="match status" value="1"/>
</dbReference>
<evidence type="ECO:0000259" key="3">
    <source>
        <dbReference type="Pfam" id="PF02709"/>
    </source>
</evidence>
<dbReference type="Pfam" id="PF02709">
    <property type="entry name" value="Glyco_transf_7C"/>
    <property type="match status" value="1"/>
</dbReference>
<proteinExistence type="predicted"/>
<evidence type="ECO:0000313" key="4">
    <source>
        <dbReference type="EMBL" id="RVU88257.1"/>
    </source>
</evidence>
<comment type="caution">
    <text evidence="4">The sequence shown here is derived from an EMBL/GenBank/DDBJ whole genome shotgun (WGS) entry which is preliminary data.</text>
</comment>
<reference evidence="4" key="1">
    <citation type="submission" date="2018-12" db="EMBL/GenBank/DDBJ databases">
        <title>Draft genome sequence of Flaovobacterium columnare BGFS27 isolated from channel catfish in Alabama.</title>
        <authorList>
            <person name="Cai W."/>
            <person name="Arias C."/>
        </authorList>
    </citation>
    <scope>NUCLEOTIDE SEQUENCE [LARGE SCALE GENOMIC DNA]</scope>
    <source>
        <strain evidence="4">BGFS27</strain>
    </source>
</reference>
<organism evidence="4">
    <name type="scientific">Flavobacterium columnare</name>
    <dbReference type="NCBI Taxonomy" id="996"/>
    <lineage>
        <taxon>Bacteria</taxon>
        <taxon>Pseudomonadati</taxon>
        <taxon>Bacteroidota</taxon>
        <taxon>Flavobacteriia</taxon>
        <taxon>Flavobacteriales</taxon>
        <taxon>Flavobacteriaceae</taxon>
        <taxon>Flavobacterium</taxon>
    </lineage>
</organism>
<dbReference type="InterPro" id="IPR001173">
    <property type="entry name" value="Glyco_trans_2-like"/>
</dbReference>
<dbReference type="PANTHER" id="PTHR43685:SF2">
    <property type="entry name" value="GLYCOSYLTRANSFERASE 2-LIKE DOMAIN-CONTAINING PROTEIN"/>
    <property type="match status" value="1"/>
</dbReference>
<dbReference type="AlphaFoldDB" id="A0AA94JND2"/>
<dbReference type="RefSeq" id="WP_127822108.1">
    <property type="nucleotide sequence ID" value="NZ_RWGX02000012.1"/>
</dbReference>
<sequence>MKFSVIICTYKRKSSLTNLLESIKAQKTYPHQIIIVDGSPDSETKDTLFTHQYKNLTYYQVSEEERGLTRQRNFGITKVNKETEIVCFLDDDVILEANYFEEILKTYLIFPDALGVGGYITNEVKWEKSQKENIGLKYFYWDGFIRKEPSRFKFRKRMKLDTNCPPGYLPLFAHGRSISFLPPSGKTYPVEQLMGGVSSFRKKLFEKIQFSTYFEGYGLYEDADFTIRTSQLGELYCNTAARLAHYHAPSGRPNKFKYGKMVVRNGWYVWRVKNPNPKFIDRCKWHVITGILLMIRIANIFKGSKKKEAFQESLGRIWGWISIFVKIPQ</sequence>
<accession>A0AA94JND2</accession>
<protein>
    <submittedName>
        <fullName evidence="4">Glycosyltransferase</fullName>
    </submittedName>
</protein>
<dbReference type="EMBL" id="RWGX01000004">
    <property type="protein sequence ID" value="RVU88257.1"/>
    <property type="molecule type" value="Genomic_DNA"/>
</dbReference>
<dbReference type="InterPro" id="IPR050834">
    <property type="entry name" value="Glycosyltransf_2"/>
</dbReference>
<name>A0AA94JND2_9FLAO</name>